<dbReference type="Gene3D" id="3.40.190.10">
    <property type="entry name" value="Periplasmic binding protein-like II"/>
    <property type="match status" value="2"/>
</dbReference>
<evidence type="ECO:0000256" key="2">
    <source>
        <dbReference type="ARBA" id="ARBA00022448"/>
    </source>
</evidence>
<sequence length="457" mass="48569">MRDKPDTITSTRRALVRAGSILTVAALAACAPPGSGSTTPEPDPDAPVQEVSTELTTEDVELDLYLESGFTDAWDALQEEFTRQYPNVTFRVRADSFQNLAQNAVRIINAPDAPDLIRFPTVASAAKDGLLANLDPYAAAYGWDDWPQGTLNQVRVEPDGSRGSGSLYALGVGYNTTGLYYNKDIAADLGIEVPPATIAELEQMMEAAKAADVVPMMVGNADFTVAFPYQMVQNQQPGLDDLKDWIYNAPDASFDIEASVTAAETIQRWAGEGYFPDDVNAIDYSTMVGRFADGRALFMPNGDWEAGGLTSGGSGDFGFFLFPGVQEGAPHVAMAAPATYVVPSTASNKDEVAYFLDWIHTDEVARQIVLDVTGSSPGGPAELPAPVAPEGSVIEETLAAAATLADDDGAIDFIGNATTGILTSTIGPDLQLLVSDRITPEEFAASVQQGYQTELGR</sequence>
<evidence type="ECO:0000313" key="4">
    <source>
        <dbReference type="EMBL" id="KGM13688.1"/>
    </source>
</evidence>
<dbReference type="AlphaFoldDB" id="A0A0A0BZ67"/>
<dbReference type="PANTHER" id="PTHR43649">
    <property type="entry name" value="ARABINOSE-BINDING PROTEIN-RELATED"/>
    <property type="match status" value="1"/>
</dbReference>
<protein>
    <submittedName>
        <fullName evidence="4">ABC transporter substrate-binding protein</fullName>
    </submittedName>
</protein>
<dbReference type="InterPro" id="IPR050490">
    <property type="entry name" value="Bact_solute-bd_prot1"/>
</dbReference>
<dbReference type="Pfam" id="PF01547">
    <property type="entry name" value="SBP_bac_1"/>
    <property type="match status" value="1"/>
</dbReference>
<dbReference type="PROSITE" id="PS51257">
    <property type="entry name" value="PROKAR_LIPOPROTEIN"/>
    <property type="match status" value="1"/>
</dbReference>
<feature type="chain" id="PRO_5001959643" evidence="3">
    <location>
        <begin position="29"/>
        <end position="457"/>
    </location>
</feature>
<dbReference type="Proteomes" id="UP000054314">
    <property type="component" value="Unassembled WGS sequence"/>
</dbReference>
<dbReference type="OrthoDB" id="358201at2"/>
<dbReference type="SUPFAM" id="SSF53850">
    <property type="entry name" value="Periplasmic binding protein-like II"/>
    <property type="match status" value="1"/>
</dbReference>
<organism evidence="4 5">
    <name type="scientific">Cellulomonas bogoriensis 69B4 = DSM 16987</name>
    <dbReference type="NCBI Taxonomy" id="1386082"/>
    <lineage>
        <taxon>Bacteria</taxon>
        <taxon>Bacillati</taxon>
        <taxon>Actinomycetota</taxon>
        <taxon>Actinomycetes</taxon>
        <taxon>Micrococcales</taxon>
        <taxon>Cellulomonadaceae</taxon>
        <taxon>Cellulomonas</taxon>
    </lineage>
</organism>
<feature type="signal peptide" evidence="3">
    <location>
        <begin position="1"/>
        <end position="28"/>
    </location>
</feature>
<dbReference type="EMBL" id="AXCZ01000029">
    <property type="protein sequence ID" value="KGM13688.1"/>
    <property type="molecule type" value="Genomic_DNA"/>
</dbReference>
<evidence type="ECO:0000256" key="1">
    <source>
        <dbReference type="ARBA" id="ARBA00008520"/>
    </source>
</evidence>
<keyword evidence="5" id="KW-1185">Reference proteome</keyword>
<keyword evidence="3" id="KW-0732">Signal</keyword>
<keyword evidence="2" id="KW-0813">Transport</keyword>
<evidence type="ECO:0000313" key="5">
    <source>
        <dbReference type="Proteomes" id="UP000054314"/>
    </source>
</evidence>
<comment type="caution">
    <text evidence="4">The sequence shown here is derived from an EMBL/GenBank/DDBJ whole genome shotgun (WGS) entry which is preliminary data.</text>
</comment>
<dbReference type="InterPro" id="IPR006059">
    <property type="entry name" value="SBP"/>
</dbReference>
<accession>A0A0A0BZ67</accession>
<name>A0A0A0BZ67_9CELL</name>
<dbReference type="RefSeq" id="WP_052105000.1">
    <property type="nucleotide sequence ID" value="NZ_AXCZ01000029.1"/>
</dbReference>
<proteinExistence type="inferred from homology"/>
<reference evidence="4 5" key="1">
    <citation type="submission" date="2013-08" db="EMBL/GenBank/DDBJ databases">
        <title>Genome sequencing of Cellulomonas bogoriensis 69B4.</title>
        <authorList>
            <person name="Chen F."/>
            <person name="Li Y."/>
            <person name="Wang G."/>
        </authorList>
    </citation>
    <scope>NUCLEOTIDE SEQUENCE [LARGE SCALE GENOMIC DNA]</scope>
    <source>
        <strain evidence="4 5">69B4</strain>
    </source>
</reference>
<comment type="similarity">
    <text evidence="1">Belongs to the bacterial solute-binding protein 1 family.</text>
</comment>
<gene>
    <name evidence="4" type="ORF">N869_11465</name>
</gene>
<dbReference type="PANTHER" id="PTHR43649:SF29">
    <property type="entry name" value="OSMOPROTECTIVE COMPOUNDS-BINDING PROTEIN GGTB"/>
    <property type="match status" value="1"/>
</dbReference>
<evidence type="ECO:0000256" key="3">
    <source>
        <dbReference type="SAM" id="SignalP"/>
    </source>
</evidence>